<dbReference type="InterPro" id="IPR001082">
    <property type="entry name" value="Pilin"/>
</dbReference>
<evidence type="ECO:0000256" key="1">
    <source>
        <dbReference type="ARBA" id="ARBA00005233"/>
    </source>
</evidence>
<keyword evidence="4" id="KW-0472">Membrane</keyword>
<proteinExistence type="inferred from homology"/>
<dbReference type="SUPFAM" id="SSF54523">
    <property type="entry name" value="Pili subunits"/>
    <property type="match status" value="1"/>
</dbReference>
<dbReference type="EMBL" id="JBIGIC010000003">
    <property type="protein sequence ID" value="MFG6486681.1"/>
    <property type="molecule type" value="Genomic_DNA"/>
</dbReference>
<keyword evidence="4" id="KW-0812">Transmembrane</keyword>
<dbReference type="InterPro" id="IPR045584">
    <property type="entry name" value="Pilin-like"/>
</dbReference>
<reference evidence="5 6" key="1">
    <citation type="submission" date="2024-08" db="EMBL/GenBank/DDBJ databases">
        <authorList>
            <person name="Lu H."/>
        </authorList>
    </citation>
    <scope>NUCLEOTIDE SEQUENCE [LARGE SCALE GENOMIC DNA]</scope>
    <source>
        <strain evidence="5 6">BYS78W</strain>
    </source>
</reference>
<keyword evidence="6" id="KW-1185">Reference proteome</keyword>
<evidence type="ECO:0000256" key="2">
    <source>
        <dbReference type="ARBA" id="ARBA00022481"/>
    </source>
</evidence>
<dbReference type="Gene3D" id="3.30.700.10">
    <property type="entry name" value="Glycoprotein, Type 4 Pilin"/>
    <property type="match status" value="1"/>
</dbReference>
<accession>A0ABW7H9T4</accession>
<evidence type="ECO:0000313" key="6">
    <source>
        <dbReference type="Proteomes" id="UP001606134"/>
    </source>
</evidence>
<evidence type="ECO:0000256" key="4">
    <source>
        <dbReference type="SAM" id="Phobius"/>
    </source>
</evidence>
<keyword evidence="3" id="KW-0281">Fimbrium</keyword>
<dbReference type="PANTHER" id="PTHR30093">
    <property type="entry name" value="GENERAL SECRETION PATHWAY PROTEIN G"/>
    <property type="match status" value="1"/>
</dbReference>
<name>A0ABW7H9T4_9BURK</name>
<dbReference type="PANTHER" id="PTHR30093:SF34">
    <property type="entry name" value="PREPILIN PEPTIDASE-DEPENDENT PROTEIN D"/>
    <property type="match status" value="1"/>
</dbReference>
<keyword evidence="4" id="KW-1133">Transmembrane helix</keyword>
<protein>
    <submittedName>
        <fullName evidence="5">Pilin</fullName>
    </submittedName>
</protein>
<organism evidence="5 6">
    <name type="scientific">Pelomonas candidula</name>
    <dbReference type="NCBI Taxonomy" id="3299025"/>
    <lineage>
        <taxon>Bacteria</taxon>
        <taxon>Pseudomonadati</taxon>
        <taxon>Pseudomonadota</taxon>
        <taxon>Betaproteobacteria</taxon>
        <taxon>Burkholderiales</taxon>
        <taxon>Sphaerotilaceae</taxon>
        <taxon>Roseateles</taxon>
    </lineage>
</organism>
<keyword evidence="2" id="KW-0488">Methylation</keyword>
<dbReference type="PROSITE" id="PS00409">
    <property type="entry name" value="PROKAR_NTER_METHYL"/>
    <property type="match status" value="1"/>
</dbReference>
<evidence type="ECO:0000256" key="3">
    <source>
        <dbReference type="RuleBase" id="RU000389"/>
    </source>
</evidence>
<dbReference type="InterPro" id="IPR012902">
    <property type="entry name" value="N_methyl_site"/>
</dbReference>
<dbReference type="Pfam" id="PF00114">
    <property type="entry name" value="Pilin"/>
    <property type="match status" value="1"/>
</dbReference>
<comment type="similarity">
    <text evidence="1 3">Belongs to the N-Me-Phe pilin family.</text>
</comment>
<dbReference type="NCBIfam" id="TIGR02532">
    <property type="entry name" value="IV_pilin_GFxxxE"/>
    <property type="match status" value="1"/>
</dbReference>
<sequence>MQLKARAQQGFTLIELMIVVAIIGILAAVAIPQYKDYTIKAKIGNALSAVDSYKAAVALCIQETGVGAGSAPTACGQGDASANIPATAATKEVSKVEVSSAGVIKATLASGIGTGIDGQTISWTPTVGTSSVTWTATTDIDASKYPAATNAITKNNVSS</sequence>
<feature type="transmembrane region" description="Helical" evidence="4">
    <location>
        <begin position="12"/>
        <end position="31"/>
    </location>
</feature>
<dbReference type="RefSeq" id="WP_394408019.1">
    <property type="nucleotide sequence ID" value="NZ_JBIGIC010000003.1"/>
</dbReference>
<comment type="caution">
    <text evidence="5">The sequence shown here is derived from an EMBL/GenBank/DDBJ whole genome shotgun (WGS) entry which is preliminary data.</text>
</comment>
<dbReference type="Pfam" id="PF07963">
    <property type="entry name" value="N_methyl"/>
    <property type="match status" value="1"/>
</dbReference>
<dbReference type="Proteomes" id="UP001606134">
    <property type="component" value="Unassembled WGS sequence"/>
</dbReference>
<evidence type="ECO:0000313" key="5">
    <source>
        <dbReference type="EMBL" id="MFG6486681.1"/>
    </source>
</evidence>
<gene>
    <name evidence="5" type="ORF">ACG04R_08370</name>
</gene>